<accession>F9ER09</accession>
<evidence type="ECO:0000256" key="2">
    <source>
        <dbReference type="ARBA" id="ARBA00022485"/>
    </source>
</evidence>
<gene>
    <name evidence="8" type="ORF">HMPREF9094_2364</name>
</gene>
<keyword evidence="8" id="KW-0560">Oxidoreductase</keyword>
<dbReference type="SFLD" id="SFLDG01067">
    <property type="entry name" value="SPASM/twitch_domain_containing"/>
    <property type="match status" value="1"/>
</dbReference>
<dbReference type="GO" id="GO:0051539">
    <property type="term" value="F:4 iron, 4 sulfur cluster binding"/>
    <property type="evidence" value="ECO:0007669"/>
    <property type="project" value="UniProtKB-KW"/>
</dbReference>
<dbReference type="STRING" id="76859.RN98_01070"/>
<dbReference type="HOGENOM" id="CLU_058377_0_0_0"/>
<dbReference type="GO" id="GO:0046872">
    <property type="term" value="F:metal ion binding"/>
    <property type="evidence" value="ECO:0007669"/>
    <property type="project" value="UniProtKB-KW"/>
</dbReference>
<keyword evidence="9" id="KW-1185">Reference proteome</keyword>
<dbReference type="CDD" id="cd01335">
    <property type="entry name" value="Radical_SAM"/>
    <property type="match status" value="1"/>
</dbReference>
<keyword evidence="2" id="KW-0004">4Fe-4S</keyword>
<dbReference type="PATRIC" id="fig|997347.4.peg.2147"/>
<reference evidence="8 9" key="1">
    <citation type="submission" date="2011-05" db="EMBL/GenBank/DDBJ databases">
        <authorList>
            <person name="Muzny D."/>
            <person name="Qin X."/>
            <person name="Deng J."/>
            <person name="Jiang H."/>
            <person name="Liu Y."/>
            <person name="Qu J."/>
            <person name="Song X.-Z."/>
            <person name="Zhang L."/>
            <person name="Thornton R."/>
            <person name="Coyle M."/>
            <person name="Francisco L."/>
            <person name="Jackson L."/>
            <person name="Javaid M."/>
            <person name="Korchina V."/>
            <person name="Kovar C."/>
            <person name="Mata R."/>
            <person name="Mathew T."/>
            <person name="Ngo R."/>
            <person name="Nguyen L."/>
            <person name="Nguyen N."/>
            <person name="Okwuonu G."/>
            <person name="Ongeri F."/>
            <person name="Pham C."/>
            <person name="Simmons D."/>
            <person name="Wilczek-Boney K."/>
            <person name="Hale W."/>
            <person name="Jakkamsetti A."/>
            <person name="Pham P."/>
            <person name="Ruth R."/>
            <person name="San Lucas F."/>
            <person name="Warren J."/>
            <person name="Zhang J."/>
            <person name="Zhao Z."/>
            <person name="Zhou C."/>
            <person name="Zhu D."/>
            <person name="Lee S."/>
            <person name="Bess C."/>
            <person name="Blankenburg K."/>
            <person name="Forbes L."/>
            <person name="Fu Q."/>
            <person name="Gubbala S."/>
            <person name="Hirani K."/>
            <person name="Jayaseelan J.C."/>
            <person name="Lara F."/>
            <person name="Munidasa M."/>
            <person name="Palculict T."/>
            <person name="Patil S."/>
            <person name="Pu L.-L."/>
            <person name="Saada N."/>
            <person name="Tang L."/>
            <person name="Weissenberger G."/>
            <person name="Zhu Y."/>
            <person name="Hemphill L."/>
            <person name="Shang Y."/>
            <person name="Youmans B."/>
            <person name="Ayvaz T."/>
            <person name="Ross M."/>
            <person name="Santibanez J."/>
            <person name="Aqrawi P."/>
            <person name="Gross S."/>
            <person name="Joshi V."/>
            <person name="Fowler G."/>
            <person name="Nazareth L."/>
            <person name="Reid J."/>
            <person name="Worley K."/>
            <person name="Petrosino J."/>
            <person name="Highlander S."/>
            <person name="Gibbs R."/>
        </authorList>
    </citation>
    <scope>NUCLEOTIDE SEQUENCE [LARGE SCALE GENOMIC DNA]</scope>
    <source>
        <strain evidence="8 9">ATCC 51191</strain>
    </source>
</reference>
<comment type="cofactor">
    <cofactor evidence="1">
        <name>[4Fe-4S] cluster</name>
        <dbReference type="ChEBI" id="CHEBI:49883"/>
    </cofactor>
</comment>
<dbReference type="InterPro" id="IPR058240">
    <property type="entry name" value="rSAM_sf"/>
</dbReference>
<dbReference type="SFLD" id="SFLDS00029">
    <property type="entry name" value="Radical_SAM"/>
    <property type="match status" value="1"/>
</dbReference>
<name>F9ER09_9FUSO</name>
<dbReference type="SFLD" id="SFLDG01083">
    <property type="entry name" value="Uncharacterised_Radical_SAM_Su"/>
    <property type="match status" value="1"/>
</dbReference>
<dbReference type="PANTHER" id="PTHR43787">
    <property type="entry name" value="FEMO COFACTOR BIOSYNTHESIS PROTEIN NIFB-RELATED"/>
    <property type="match status" value="1"/>
</dbReference>
<keyword evidence="3" id="KW-0949">S-adenosyl-L-methionine</keyword>
<sequence length="301" mass="35027">MYKHVFGPVPSRRLGISLGVDLVVSKSCNLNCIFCECGATKKIQLKRQRFKDMNEILNEIQSVLKDIKPDYVTFSGSGEPTLSLDLGNISKAIKKDLKFKGKICLITNSLLLADKQVIKELEYIDLIIPTLNTLRQDIFEKIVRPDYRTSVDEIRKGFINLNNSNYKGKIWIEIFILENINDNEENFIEIANFLNSENIRYDRIQLNTIDRVGAERDLKAISFDKILKAKKILEENGLHDVEIIKSLSELEENQKIQINKELLDNMKQKDYIKKRKSIKFLKKLKYFKISVDKILQIVYYN</sequence>
<evidence type="ECO:0000256" key="4">
    <source>
        <dbReference type="ARBA" id="ARBA00022723"/>
    </source>
</evidence>
<dbReference type="Gene3D" id="3.20.20.70">
    <property type="entry name" value="Aldolase class I"/>
    <property type="match status" value="1"/>
</dbReference>
<evidence type="ECO:0000256" key="1">
    <source>
        <dbReference type="ARBA" id="ARBA00001966"/>
    </source>
</evidence>
<dbReference type="PANTHER" id="PTHR43787:SF11">
    <property type="entry name" value="UPF0026 PROTEIN SLR1464"/>
    <property type="match status" value="1"/>
</dbReference>
<dbReference type="EC" id="1.8.-.-" evidence="8"/>
<evidence type="ECO:0000259" key="7">
    <source>
        <dbReference type="PROSITE" id="PS51918"/>
    </source>
</evidence>
<dbReference type="SUPFAM" id="SSF102114">
    <property type="entry name" value="Radical SAM enzymes"/>
    <property type="match status" value="1"/>
</dbReference>
<keyword evidence="4" id="KW-0479">Metal-binding</keyword>
<dbReference type="GO" id="GO:0016491">
    <property type="term" value="F:oxidoreductase activity"/>
    <property type="evidence" value="ECO:0007669"/>
    <property type="project" value="UniProtKB-KW"/>
</dbReference>
<evidence type="ECO:0000313" key="9">
    <source>
        <dbReference type="Proteomes" id="UP000005392"/>
    </source>
</evidence>
<keyword evidence="6" id="KW-0411">Iron-sulfur</keyword>
<protein>
    <submittedName>
        <fullName evidence="8">Fe-S oxidoreductase</fullName>
        <ecNumber evidence="8">1.8.-.-</ecNumber>
    </submittedName>
</protein>
<dbReference type="InterPro" id="IPR040084">
    <property type="entry name" value="GTPase_Obg"/>
</dbReference>
<evidence type="ECO:0000256" key="3">
    <source>
        <dbReference type="ARBA" id="ARBA00022691"/>
    </source>
</evidence>
<dbReference type="InterPro" id="IPR007197">
    <property type="entry name" value="rSAM"/>
</dbReference>
<feature type="domain" description="Radical SAM core" evidence="7">
    <location>
        <begin position="14"/>
        <end position="242"/>
    </location>
</feature>
<evidence type="ECO:0000313" key="8">
    <source>
        <dbReference type="EMBL" id="EGQ78607.1"/>
    </source>
</evidence>
<dbReference type="Proteomes" id="UP000005392">
    <property type="component" value="Unassembled WGS sequence"/>
</dbReference>
<evidence type="ECO:0000256" key="5">
    <source>
        <dbReference type="ARBA" id="ARBA00023004"/>
    </source>
</evidence>
<evidence type="ECO:0000256" key="6">
    <source>
        <dbReference type="ARBA" id="ARBA00023014"/>
    </source>
</evidence>
<dbReference type="Pfam" id="PF04055">
    <property type="entry name" value="Radical_SAM"/>
    <property type="match status" value="1"/>
</dbReference>
<dbReference type="EMBL" id="AFQD01000487">
    <property type="protein sequence ID" value="EGQ78607.1"/>
    <property type="molecule type" value="Genomic_DNA"/>
</dbReference>
<organism evidence="8 9">
    <name type="scientific">Fusobacterium animalis ATCC 51191</name>
    <dbReference type="NCBI Taxonomy" id="997347"/>
    <lineage>
        <taxon>Bacteria</taxon>
        <taxon>Fusobacteriati</taxon>
        <taxon>Fusobacteriota</taxon>
        <taxon>Fusobacteriia</taxon>
        <taxon>Fusobacteriales</taxon>
        <taxon>Fusobacteriaceae</taxon>
        <taxon>Fusobacterium</taxon>
    </lineage>
</organism>
<comment type="caution">
    <text evidence="8">The sequence shown here is derived from an EMBL/GenBank/DDBJ whole genome shotgun (WGS) entry which is preliminary data.</text>
</comment>
<proteinExistence type="predicted"/>
<dbReference type="InterPro" id="IPR013785">
    <property type="entry name" value="Aldolase_TIM"/>
</dbReference>
<keyword evidence="5" id="KW-0408">Iron</keyword>
<dbReference type="PROSITE" id="PS51918">
    <property type="entry name" value="RADICAL_SAM"/>
    <property type="match status" value="1"/>
</dbReference>
<dbReference type="AlphaFoldDB" id="F9ER09"/>